<dbReference type="EC" id="1.2.4.1" evidence="5"/>
<accession>A0A6A4LCA1</accession>
<evidence type="ECO:0000256" key="1">
    <source>
        <dbReference type="ARBA" id="ARBA00001964"/>
    </source>
</evidence>
<dbReference type="InterPro" id="IPR027110">
    <property type="entry name" value="PDHB_mito-type"/>
</dbReference>
<feature type="non-terminal residue" evidence="8">
    <location>
        <position position="1"/>
    </location>
</feature>
<protein>
    <recommendedName>
        <fullName evidence="5">Pyruvate dehydrogenase E1 component subunit beta</fullName>
        <ecNumber evidence="5">1.2.4.1</ecNumber>
    </recommendedName>
</protein>
<comment type="cofactor">
    <cofactor evidence="1 5">
        <name>thiamine diphosphate</name>
        <dbReference type="ChEBI" id="CHEBI:58937"/>
    </cofactor>
</comment>
<dbReference type="GO" id="GO:0004739">
    <property type="term" value="F:pyruvate dehydrogenase (acetyl-transferring) activity"/>
    <property type="evidence" value="ECO:0007669"/>
    <property type="project" value="UniProtKB-UniRule"/>
</dbReference>
<feature type="domain" description="Transketolase-like pyrimidine-binding" evidence="6">
    <location>
        <begin position="10"/>
        <end position="54"/>
    </location>
</feature>
<dbReference type="OrthoDB" id="1677350at2759"/>
<dbReference type="InterPro" id="IPR005475">
    <property type="entry name" value="Transketolase-like_Pyr-bd"/>
</dbReference>
<dbReference type="EMBL" id="QEFC01002165">
    <property type="protein sequence ID" value="KAE9453591.1"/>
    <property type="molecule type" value="Genomic_DNA"/>
</dbReference>
<keyword evidence="4 5" id="KW-0670">Pyruvate</keyword>
<name>A0A6A4LCA1_9ERIC</name>
<dbReference type="PANTHER" id="PTHR11624:SF96">
    <property type="entry name" value="PYRUVATE DEHYDROGENASE E1 COMPONENT SUBUNIT BETA, MITOCHONDRIAL"/>
    <property type="match status" value="1"/>
</dbReference>
<sequence>MVSDGFVQCFAAWYGSCPGLKVLTPYSSEDARGLLKAAIRDPDPVVFLENELLYGESFPVSAEVLDSSFCLPIGKAKIEREGKHVTITAFSKMVGYALKVSQSFLIVQLKLLAFNPSFFFFFWEQNNWYHAQAAEILAKEGISAEVINLRSIRPLDRAAINASVRKTNRLVTVEEGFPQHGVGAEIW</sequence>
<feature type="domain" description="Transketolase C-terminal" evidence="7">
    <location>
        <begin position="132"/>
        <end position="186"/>
    </location>
</feature>
<dbReference type="InterPro" id="IPR029061">
    <property type="entry name" value="THDP-binding"/>
</dbReference>
<keyword evidence="9" id="KW-1185">Reference proteome</keyword>
<evidence type="ECO:0000256" key="4">
    <source>
        <dbReference type="ARBA" id="ARBA00023317"/>
    </source>
</evidence>
<dbReference type="Pfam" id="PF02779">
    <property type="entry name" value="Transket_pyr"/>
    <property type="match status" value="1"/>
</dbReference>
<reference evidence="8 9" key="1">
    <citation type="journal article" date="2019" name="Genome Biol. Evol.">
        <title>The Rhododendron genome and chromosomal organization provide insight into shared whole-genome duplications across the heath family (Ericaceae).</title>
        <authorList>
            <person name="Soza V.L."/>
            <person name="Lindsley D."/>
            <person name="Waalkes A."/>
            <person name="Ramage E."/>
            <person name="Patwardhan R.P."/>
            <person name="Burton J.N."/>
            <person name="Adey A."/>
            <person name="Kumar A."/>
            <person name="Qiu R."/>
            <person name="Shendure J."/>
            <person name="Hall B."/>
        </authorList>
    </citation>
    <scope>NUCLEOTIDE SEQUENCE [LARGE SCALE GENOMIC DNA]</scope>
    <source>
        <strain evidence="8">RSF 1966-606</strain>
    </source>
</reference>
<comment type="caution">
    <text evidence="8">The sequence shown here is derived from an EMBL/GenBank/DDBJ whole genome shotgun (WGS) entry which is preliminary data.</text>
</comment>
<keyword evidence="3 5" id="KW-0786">Thiamine pyrophosphate</keyword>
<evidence type="ECO:0000256" key="3">
    <source>
        <dbReference type="ARBA" id="ARBA00023052"/>
    </source>
</evidence>
<dbReference type="SUPFAM" id="SSF52922">
    <property type="entry name" value="TK C-terminal domain-like"/>
    <property type="match status" value="1"/>
</dbReference>
<evidence type="ECO:0000259" key="7">
    <source>
        <dbReference type="Pfam" id="PF02780"/>
    </source>
</evidence>
<keyword evidence="2 5" id="KW-0560">Oxidoreductase</keyword>
<evidence type="ECO:0000313" key="9">
    <source>
        <dbReference type="Proteomes" id="UP000428333"/>
    </source>
</evidence>
<dbReference type="GO" id="GO:0006086">
    <property type="term" value="P:pyruvate decarboxylation to acetyl-CoA"/>
    <property type="evidence" value="ECO:0007669"/>
    <property type="project" value="InterPro"/>
</dbReference>
<dbReference type="InterPro" id="IPR009014">
    <property type="entry name" value="Transketo_C/PFOR_II"/>
</dbReference>
<evidence type="ECO:0000256" key="5">
    <source>
        <dbReference type="RuleBase" id="RU364074"/>
    </source>
</evidence>
<dbReference type="AlphaFoldDB" id="A0A6A4LCA1"/>
<comment type="function">
    <text evidence="5">The pyruvate dehydrogenase complex catalyzes the overall conversion of pyruvate to acetyl-CoA and CO2.</text>
</comment>
<proteinExistence type="predicted"/>
<organism evidence="8 9">
    <name type="scientific">Rhododendron williamsianum</name>
    <dbReference type="NCBI Taxonomy" id="262921"/>
    <lineage>
        <taxon>Eukaryota</taxon>
        <taxon>Viridiplantae</taxon>
        <taxon>Streptophyta</taxon>
        <taxon>Embryophyta</taxon>
        <taxon>Tracheophyta</taxon>
        <taxon>Spermatophyta</taxon>
        <taxon>Magnoliopsida</taxon>
        <taxon>eudicotyledons</taxon>
        <taxon>Gunneridae</taxon>
        <taxon>Pentapetalae</taxon>
        <taxon>asterids</taxon>
        <taxon>Ericales</taxon>
        <taxon>Ericaceae</taxon>
        <taxon>Ericoideae</taxon>
        <taxon>Rhodoreae</taxon>
        <taxon>Rhododendron</taxon>
    </lineage>
</organism>
<dbReference type="PANTHER" id="PTHR11624">
    <property type="entry name" value="DEHYDROGENASE RELATED"/>
    <property type="match status" value="1"/>
</dbReference>
<evidence type="ECO:0000313" key="8">
    <source>
        <dbReference type="EMBL" id="KAE9453591.1"/>
    </source>
</evidence>
<dbReference type="Gene3D" id="3.40.50.920">
    <property type="match status" value="1"/>
</dbReference>
<comment type="catalytic activity">
    <reaction evidence="5">
        <text>N(6)-[(R)-lipoyl]-L-lysyl-[protein] + pyruvate + H(+) = N(6)-[(R)-S(8)-acetyldihydrolipoyl]-L-lysyl-[protein] + CO2</text>
        <dbReference type="Rhea" id="RHEA:19189"/>
        <dbReference type="Rhea" id="RHEA-COMP:10474"/>
        <dbReference type="Rhea" id="RHEA-COMP:10478"/>
        <dbReference type="ChEBI" id="CHEBI:15361"/>
        <dbReference type="ChEBI" id="CHEBI:15378"/>
        <dbReference type="ChEBI" id="CHEBI:16526"/>
        <dbReference type="ChEBI" id="CHEBI:83099"/>
        <dbReference type="ChEBI" id="CHEBI:83111"/>
        <dbReference type="EC" id="1.2.4.1"/>
    </reaction>
</comment>
<dbReference type="SUPFAM" id="SSF52518">
    <property type="entry name" value="Thiamin diphosphate-binding fold (THDP-binding)"/>
    <property type="match status" value="1"/>
</dbReference>
<dbReference type="Pfam" id="PF02780">
    <property type="entry name" value="Transketolase_C"/>
    <property type="match status" value="1"/>
</dbReference>
<gene>
    <name evidence="8" type="ORF">C3L33_14482</name>
</gene>
<dbReference type="Proteomes" id="UP000428333">
    <property type="component" value="Linkage Group LG08"/>
</dbReference>
<dbReference type="Gene3D" id="3.40.50.970">
    <property type="match status" value="1"/>
</dbReference>
<evidence type="ECO:0000256" key="2">
    <source>
        <dbReference type="ARBA" id="ARBA00023002"/>
    </source>
</evidence>
<dbReference type="InterPro" id="IPR033248">
    <property type="entry name" value="Transketolase_C"/>
</dbReference>
<evidence type="ECO:0000259" key="6">
    <source>
        <dbReference type="Pfam" id="PF02779"/>
    </source>
</evidence>